<dbReference type="PANTHER" id="PTHR43982">
    <property type="entry name" value="UBIQUITIN CARBOXYL-TERMINAL HYDROLASE"/>
    <property type="match status" value="1"/>
</dbReference>
<evidence type="ECO:0000256" key="2">
    <source>
        <dbReference type="ARBA" id="ARBA00008739"/>
    </source>
</evidence>
<dbReference type="SUPFAM" id="SSF54001">
    <property type="entry name" value="Cysteine proteinases"/>
    <property type="match status" value="1"/>
</dbReference>
<feature type="domain" description="Ubiquitin-like" evidence="8">
    <location>
        <begin position="2"/>
        <end position="69"/>
    </location>
</feature>
<dbReference type="AlphaFoldDB" id="A0A1I7VJR0"/>
<dbReference type="GO" id="GO:0043161">
    <property type="term" value="P:proteasome-mediated ubiquitin-dependent protein catabolic process"/>
    <property type="evidence" value="ECO:0007669"/>
    <property type="project" value="InterPro"/>
</dbReference>
<comment type="catalytic activity">
    <reaction evidence="1 7">
        <text>Thiol-dependent hydrolysis of ester, thioester, amide, peptide and isopeptide bonds formed by the C-terminal Gly of ubiquitin (a 76-residue protein attached to proteins as an intracellular targeting signal).</text>
        <dbReference type="EC" id="3.4.19.12"/>
    </reaction>
</comment>
<dbReference type="Pfam" id="PF00443">
    <property type="entry name" value="UCH"/>
    <property type="match status" value="1"/>
</dbReference>
<dbReference type="EMBL" id="JH712119">
    <property type="protein sequence ID" value="EJD75636.1"/>
    <property type="molecule type" value="Genomic_DNA"/>
</dbReference>
<dbReference type="Gene3D" id="3.90.70.10">
    <property type="entry name" value="Cysteine proteinases"/>
    <property type="match status" value="1"/>
</dbReference>
<dbReference type="FunCoup" id="A0A1I7VJR0">
    <property type="interactions" value="2934"/>
</dbReference>
<dbReference type="GeneID" id="9939782"/>
<dbReference type="Pfam" id="PF00240">
    <property type="entry name" value="ubiquitin"/>
    <property type="match status" value="1"/>
</dbReference>
<evidence type="ECO:0000313" key="12">
    <source>
        <dbReference type="WBParaSite" id="EN70_3280"/>
    </source>
</evidence>
<dbReference type="EC" id="3.4.19.12" evidence="7"/>
<dbReference type="GO" id="GO:0061136">
    <property type="term" value="P:regulation of proteasomal protein catabolic process"/>
    <property type="evidence" value="ECO:0007669"/>
    <property type="project" value="TreeGrafter"/>
</dbReference>
<dbReference type="InterPro" id="IPR001394">
    <property type="entry name" value="Peptidase_C19_UCH"/>
</dbReference>
<dbReference type="WBParaSite" id="EN70_3280">
    <property type="protein sequence ID" value="EN70_3280"/>
    <property type="gene ID" value="EN70_3280"/>
</dbReference>
<keyword evidence="3 7" id="KW-0645">Protease</keyword>
<dbReference type="GO" id="GO:0016579">
    <property type="term" value="P:protein deubiquitination"/>
    <property type="evidence" value="ECO:0007669"/>
    <property type="project" value="InterPro"/>
</dbReference>
<dbReference type="eggNOG" id="KOG1872">
    <property type="taxonomic scope" value="Eukaryota"/>
</dbReference>
<evidence type="ECO:0000256" key="6">
    <source>
        <dbReference type="ARBA" id="ARBA00022807"/>
    </source>
</evidence>
<dbReference type="GO" id="GO:0070628">
    <property type="term" value="F:proteasome binding"/>
    <property type="evidence" value="ECO:0007669"/>
    <property type="project" value="TreeGrafter"/>
</dbReference>
<dbReference type="OrthoDB" id="333239at2759"/>
<accession>A0A1S0UJM4</accession>
<dbReference type="PANTHER" id="PTHR43982:SF1">
    <property type="entry name" value="UBIQUITIN CARBOXYL-TERMINAL HYDROLASE 14"/>
    <property type="match status" value="1"/>
</dbReference>
<dbReference type="CTD" id="9939782"/>
<evidence type="ECO:0000256" key="4">
    <source>
        <dbReference type="ARBA" id="ARBA00022786"/>
    </source>
</evidence>
<reference evidence="12" key="2">
    <citation type="submission" date="2016-11" db="UniProtKB">
        <authorList>
            <consortium name="WormBaseParasite"/>
        </authorList>
    </citation>
    <scope>IDENTIFICATION</scope>
</reference>
<comment type="similarity">
    <text evidence="2">Belongs to the peptidase C19 family. USP14/UBP6 subfamily.</text>
</comment>
<dbReference type="InterPro" id="IPR029071">
    <property type="entry name" value="Ubiquitin-like_domsf"/>
</dbReference>
<dbReference type="InterPro" id="IPR044635">
    <property type="entry name" value="UBP14-like"/>
</dbReference>
<protein>
    <recommendedName>
        <fullName evidence="7">Ubiquitin carboxyl-terminal hydrolase</fullName>
        <ecNumber evidence="7">3.4.19.12</ecNumber>
    </recommendedName>
</protein>
<keyword evidence="11" id="KW-1185">Reference proteome</keyword>
<dbReference type="PROSITE" id="PS00973">
    <property type="entry name" value="USP_2"/>
    <property type="match status" value="1"/>
</dbReference>
<sequence length="487" mass="55030">MVRVFVKWGKERFELDANVDDSPLQLKSQLFSLTGVNPDRQKVLVKGKILGDNSWDGCELKDGMMMMMIGSGGVVPSPPPVSRPEENSNGMEAETSNSIVLPAGLKNLGNTCYLNATLQCFKVIPELREALNKYSESVQSASVDSEGGSKALTAAVRDLYRMMDNQKSKSYGGVIPLIMIQVVHNVLPQFAARDEHGWMQQDANECWTELLRAFQTQLKFTDHESDSKDHLKSIVSRYMEGRFKIEMKNLESDVEPVSVTKESFLQLSCFLSQEVKYMQLGIKSKLTEEITKKSVVLGRDARYEKKTLIDRLPAYLSIQMVRFFYKEKDKVNAKILKDVKFPLILDLYDMCTPELQKELLPARDAFKEEEDRKIEKLRASKTSDETMVTSGLDESEKTEKAVPFSFNDDPGSNNSGYYELQGVITHKGRSSSSGHYVAWVRVKGNHWAMCDDEEVHPVNTDDILKLSGGGDWHCAYVLLYGPRILKK</sequence>
<dbReference type="OMA" id="FKSDAEY"/>
<evidence type="ECO:0000256" key="7">
    <source>
        <dbReference type="RuleBase" id="RU366025"/>
    </source>
</evidence>
<proteinExistence type="inferred from homology"/>
<evidence type="ECO:0000313" key="10">
    <source>
        <dbReference type="EMBL" id="EJD75636.1"/>
    </source>
</evidence>
<dbReference type="CDD" id="cd02657">
    <property type="entry name" value="Peptidase_C19A"/>
    <property type="match status" value="1"/>
</dbReference>
<dbReference type="InterPro" id="IPR000626">
    <property type="entry name" value="Ubiquitin-like_dom"/>
</dbReference>
<keyword evidence="4 7" id="KW-0833">Ubl conjugation pathway</keyword>
<keyword evidence="6 7" id="KW-0788">Thiol protease</keyword>
<name>A0A1I7VJR0_LOALO</name>
<accession>A0A1I7VJR0</accession>
<dbReference type="InParanoid" id="A0A1I7VJR0"/>
<dbReference type="Gene3D" id="3.10.20.90">
    <property type="entry name" value="Phosphatidylinositol 3-kinase Catalytic Subunit, Chain A, domain 1"/>
    <property type="match status" value="1"/>
</dbReference>
<dbReference type="InterPro" id="IPR018200">
    <property type="entry name" value="USP_CS"/>
</dbReference>
<evidence type="ECO:0000259" key="8">
    <source>
        <dbReference type="PROSITE" id="PS50053"/>
    </source>
</evidence>
<dbReference type="PROSITE" id="PS50235">
    <property type="entry name" value="USP_3"/>
    <property type="match status" value="1"/>
</dbReference>
<dbReference type="Proteomes" id="UP000095285">
    <property type="component" value="Unassembled WGS sequence"/>
</dbReference>
<dbReference type="InterPro" id="IPR028889">
    <property type="entry name" value="USP"/>
</dbReference>
<evidence type="ECO:0000256" key="5">
    <source>
        <dbReference type="ARBA" id="ARBA00022801"/>
    </source>
</evidence>
<evidence type="ECO:0000256" key="3">
    <source>
        <dbReference type="ARBA" id="ARBA00022670"/>
    </source>
</evidence>
<dbReference type="STRING" id="7209.A0A1I7VJR0"/>
<dbReference type="SUPFAM" id="SSF54236">
    <property type="entry name" value="Ubiquitin-like"/>
    <property type="match status" value="1"/>
</dbReference>
<gene>
    <name evidence="10 12" type="ORF">LOAG_17258</name>
</gene>
<organism evidence="11 12">
    <name type="scientific">Loa loa</name>
    <name type="common">Eye worm</name>
    <name type="synonym">Filaria loa</name>
    <dbReference type="NCBI Taxonomy" id="7209"/>
    <lineage>
        <taxon>Eukaryota</taxon>
        <taxon>Metazoa</taxon>
        <taxon>Ecdysozoa</taxon>
        <taxon>Nematoda</taxon>
        <taxon>Chromadorea</taxon>
        <taxon>Rhabditida</taxon>
        <taxon>Spirurina</taxon>
        <taxon>Spiruromorpha</taxon>
        <taxon>Filarioidea</taxon>
        <taxon>Onchocercidae</taxon>
        <taxon>Loa</taxon>
    </lineage>
</organism>
<dbReference type="GO" id="GO:0004843">
    <property type="term" value="F:cysteine-type deubiquitinase activity"/>
    <property type="evidence" value="ECO:0007669"/>
    <property type="project" value="UniProtKB-UniRule"/>
</dbReference>
<evidence type="ECO:0000259" key="9">
    <source>
        <dbReference type="PROSITE" id="PS50235"/>
    </source>
</evidence>
<dbReference type="KEGG" id="loa:LOAG_17258"/>
<evidence type="ECO:0000313" key="11">
    <source>
        <dbReference type="Proteomes" id="UP000095285"/>
    </source>
</evidence>
<dbReference type="PROSITE" id="PS50053">
    <property type="entry name" value="UBIQUITIN_2"/>
    <property type="match status" value="1"/>
</dbReference>
<dbReference type="PROSITE" id="PS00972">
    <property type="entry name" value="USP_1"/>
    <property type="match status" value="1"/>
</dbReference>
<dbReference type="SMART" id="SM00213">
    <property type="entry name" value="UBQ"/>
    <property type="match status" value="1"/>
</dbReference>
<feature type="domain" description="USP" evidence="9">
    <location>
        <begin position="103"/>
        <end position="483"/>
    </location>
</feature>
<dbReference type="RefSeq" id="XP_020306487.1">
    <property type="nucleotide sequence ID" value="XM_020449918.1"/>
</dbReference>
<dbReference type="InterPro" id="IPR038765">
    <property type="entry name" value="Papain-like_cys_pep_sf"/>
</dbReference>
<evidence type="ECO:0000256" key="1">
    <source>
        <dbReference type="ARBA" id="ARBA00000707"/>
    </source>
</evidence>
<reference evidence="10 11" key="1">
    <citation type="submission" date="2012-04" db="EMBL/GenBank/DDBJ databases">
        <title>The Genome Sequence of Loa loa.</title>
        <authorList>
            <consortium name="The Broad Institute Genome Sequencing Platform"/>
            <consortium name="Broad Institute Genome Sequencing Center for Infectious Disease"/>
            <person name="Nutman T.B."/>
            <person name="Fink D.L."/>
            <person name="Russ C."/>
            <person name="Young S."/>
            <person name="Zeng Q."/>
            <person name="Gargeya S."/>
            <person name="Alvarado L."/>
            <person name="Berlin A."/>
            <person name="Chapman S.B."/>
            <person name="Chen Z."/>
            <person name="Freedman E."/>
            <person name="Gellesch M."/>
            <person name="Goldberg J."/>
            <person name="Griggs A."/>
            <person name="Gujja S."/>
            <person name="Heilman E.R."/>
            <person name="Heiman D."/>
            <person name="Howarth C."/>
            <person name="Mehta T."/>
            <person name="Neiman D."/>
            <person name="Pearson M."/>
            <person name="Roberts A."/>
            <person name="Saif S."/>
            <person name="Shea T."/>
            <person name="Shenoy N."/>
            <person name="Sisk P."/>
            <person name="Stolte C."/>
            <person name="Sykes S."/>
            <person name="White J."/>
            <person name="Yandava C."/>
            <person name="Haas B."/>
            <person name="Henn M.R."/>
            <person name="Nusbaum C."/>
            <person name="Birren B."/>
        </authorList>
    </citation>
    <scope>NUCLEOTIDE SEQUENCE [LARGE SCALE GENOMIC DNA]</scope>
</reference>
<keyword evidence="5 7" id="KW-0378">Hydrolase</keyword>
<dbReference type="FunFam" id="3.90.70.10:FF:000032">
    <property type="entry name" value="Ubiquitin carboxyl-terminal hydrolase 14"/>
    <property type="match status" value="1"/>
</dbReference>